<feature type="non-terminal residue" evidence="1">
    <location>
        <position position="68"/>
    </location>
</feature>
<dbReference type="EMBL" id="UINC01089078">
    <property type="protein sequence ID" value="SVC39859.1"/>
    <property type="molecule type" value="Genomic_DNA"/>
</dbReference>
<organism evidence="1">
    <name type="scientific">marine metagenome</name>
    <dbReference type="NCBI Taxonomy" id="408172"/>
    <lineage>
        <taxon>unclassified sequences</taxon>
        <taxon>metagenomes</taxon>
        <taxon>ecological metagenomes</taxon>
    </lineage>
</organism>
<name>A0A382LT10_9ZZZZ</name>
<proteinExistence type="predicted"/>
<dbReference type="AlphaFoldDB" id="A0A382LT10"/>
<reference evidence="1" key="1">
    <citation type="submission" date="2018-05" db="EMBL/GenBank/DDBJ databases">
        <authorList>
            <person name="Lanie J.A."/>
            <person name="Ng W.-L."/>
            <person name="Kazmierczak K.M."/>
            <person name="Andrzejewski T.M."/>
            <person name="Davidsen T.M."/>
            <person name="Wayne K.J."/>
            <person name="Tettelin H."/>
            <person name="Glass J.I."/>
            <person name="Rusch D."/>
            <person name="Podicherti R."/>
            <person name="Tsui H.-C.T."/>
            <person name="Winkler M.E."/>
        </authorList>
    </citation>
    <scope>NUCLEOTIDE SEQUENCE</scope>
</reference>
<feature type="non-terminal residue" evidence="1">
    <location>
        <position position="1"/>
    </location>
</feature>
<sequence>RRVERLWLACLADCGVCPQSWFSVVCVHLAEVDVSPYSLRPVDDVWLESFIAIMHFKSFDHQYVEGDL</sequence>
<accession>A0A382LT10</accession>
<gene>
    <name evidence="1" type="ORF">METZ01_LOCUS292713</name>
</gene>
<protein>
    <submittedName>
        <fullName evidence="1">Uncharacterized protein</fullName>
    </submittedName>
</protein>
<evidence type="ECO:0000313" key="1">
    <source>
        <dbReference type="EMBL" id="SVC39859.1"/>
    </source>
</evidence>